<dbReference type="PROSITE" id="PS50830">
    <property type="entry name" value="TNASE_3"/>
    <property type="match status" value="1"/>
</dbReference>
<reference evidence="3" key="1">
    <citation type="journal article" date="2011" name="J. Bacteriol.">
        <title>Genome sequences of eight morphologically diverse alphaproteobacteria.</title>
        <authorList>
            <consortium name="US DOE Joint Genome Institute"/>
            <person name="Brown P.J."/>
            <person name="Kysela D.T."/>
            <person name="Buechlein A."/>
            <person name="Hemmerich C."/>
            <person name="Brun Y.V."/>
        </authorList>
    </citation>
    <scope>NUCLEOTIDE SEQUENCE [LARGE SCALE GENOMIC DNA]</scope>
    <source>
        <strain evidence="3">ATCC 51888 / DSM 1869 / NCIB 11706 / TK 0415</strain>
    </source>
</reference>
<feature type="domain" description="TNase-like" evidence="1">
    <location>
        <begin position="60"/>
        <end position="170"/>
    </location>
</feature>
<organism evidence="2 3">
    <name type="scientific">Hyphomicrobium denitrificans (strain ATCC 51888 / DSM 1869 / NCIMB 11706 / TK 0415)</name>
    <dbReference type="NCBI Taxonomy" id="582899"/>
    <lineage>
        <taxon>Bacteria</taxon>
        <taxon>Pseudomonadati</taxon>
        <taxon>Pseudomonadota</taxon>
        <taxon>Alphaproteobacteria</taxon>
        <taxon>Hyphomicrobiales</taxon>
        <taxon>Hyphomicrobiaceae</taxon>
        <taxon>Hyphomicrobium</taxon>
    </lineage>
</organism>
<dbReference type="HOGENOM" id="CLU_046484_6_2_5"/>
<dbReference type="SMART" id="SM00318">
    <property type="entry name" value="SNc"/>
    <property type="match status" value="1"/>
</dbReference>
<dbReference type="AlphaFoldDB" id="D8JZ62"/>
<dbReference type="EMBL" id="CP002083">
    <property type="protein sequence ID" value="ADJ23664.1"/>
    <property type="molecule type" value="Genomic_DNA"/>
</dbReference>
<dbReference type="Proteomes" id="UP000002033">
    <property type="component" value="Chromosome"/>
</dbReference>
<accession>D8JZ62</accession>
<dbReference type="InterPro" id="IPR016071">
    <property type="entry name" value="Staphylococal_nuclease_OB-fold"/>
</dbReference>
<keyword evidence="3" id="KW-1185">Reference proteome</keyword>
<name>D8JZ62_HYPDA</name>
<evidence type="ECO:0000313" key="2">
    <source>
        <dbReference type="EMBL" id="ADJ23664.1"/>
    </source>
</evidence>
<dbReference type="Gene3D" id="2.40.50.90">
    <property type="match status" value="1"/>
</dbReference>
<protein>
    <submittedName>
        <fullName evidence="2">Nuclease (SNase domain protein)</fullName>
    </submittedName>
</protein>
<evidence type="ECO:0000313" key="3">
    <source>
        <dbReference type="Proteomes" id="UP000002033"/>
    </source>
</evidence>
<dbReference type="SUPFAM" id="SSF50199">
    <property type="entry name" value="Staphylococcal nuclease"/>
    <property type="match status" value="1"/>
</dbReference>
<dbReference type="PANTHER" id="PTHR12302:SF26">
    <property type="entry name" value="BLR1266 PROTEIN"/>
    <property type="match status" value="1"/>
</dbReference>
<dbReference type="RefSeq" id="WP_013215823.1">
    <property type="nucleotide sequence ID" value="NC_014313.1"/>
</dbReference>
<evidence type="ECO:0000259" key="1">
    <source>
        <dbReference type="PROSITE" id="PS50830"/>
    </source>
</evidence>
<proteinExistence type="predicted"/>
<sequence precursor="true">MQRKTGVWRSWSRARRLKAVRMAALVALALAVGYLQRGRGSRHADPGAPFPPSVSGRADLIDGDSLRVGGHEVRLKGIDAPEGRQTCRKNGAPWQCGNAARDALGRMIGRESVTCSVSERDRFGRLLATCRIGDRNLNAAMVAAGMAVAYGSYEREQAAAKAERRGIWDAEFQMPRQWRDENNGSYAR</sequence>
<dbReference type="KEGG" id="hdn:Hden_1861"/>
<gene>
    <name evidence="2" type="ordered locus">Hden_1861</name>
</gene>
<dbReference type="InterPro" id="IPR035437">
    <property type="entry name" value="SNase_OB-fold_sf"/>
</dbReference>
<dbReference type="PANTHER" id="PTHR12302">
    <property type="entry name" value="EBNA2 BINDING PROTEIN P100"/>
    <property type="match status" value="1"/>
</dbReference>
<dbReference type="eggNOG" id="COG1525">
    <property type="taxonomic scope" value="Bacteria"/>
</dbReference>
<dbReference type="STRING" id="582899.Hden_1861"/>
<dbReference type="Pfam" id="PF00565">
    <property type="entry name" value="SNase"/>
    <property type="match status" value="1"/>
</dbReference>